<name>A0A2J8HQ46_VIBDI</name>
<feature type="transmembrane region" description="Helical" evidence="1">
    <location>
        <begin position="62"/>
        <end position="79"/>
    </location>
</feature>
<keyword evidence="1" id="KW-0812">Transmembrane</keyword>
<evidence type="ECO:0000256" key="1">
    <source>
        <dbReference type="SAM" id="Phobius"/>
    </source>
</evidence>
<feature type="transmembrane region" description="Helical" evidence="1">
    <location>
        <begin position="37"/>
        <end position="56"/>
    </location>
</feature>
<proteinExistence type="predicted"/>
<reference evidence="2 3" key="1">
    <citation type="submission" date="2018-01" db="EMBL/GenBank/DDBJ databases">
        <title>Draft genome sequences of six Vibrio diazotrophicus strains isolated from deep-sea sediments of the Baltic Sea.</title>
        <authorList>
            <person name="Castillo D."/>
            <person name="Vandieken V."/>
            <person name="Chiang O."/>
            <person name="Middelboe M."/>
        </authorList>
    </citation>
    <scope>NUCLEOTIDE SEQUENCE [LARGE SCALE GENOMIC DNA]</scope>
    <source>
        <strain evidence="2 3">60.27F</strain>
    </source>
</reference>
<dbReference type="EMBL" id="POSK01000033">
    <property type="protein sequence ID" value="PNI00409.1"/>
    <property type="molecule type" value="Genomic_DNA"/>
</dbReference>
<organism evidence="2 3">
    <name type="scientific">Vibrio diazotrophicus</name>
    <dbReference type="NCBI Taxonomy" id="685"/>
    <lineage>
        <taxon>Bacteria</taxon>
        <taxon>Pseudomonadati</taxon>
        <taxon>Pseudomonadota</taxon>
        <taxon>Gammaproteobacteria</taxon>
        <taxon>Vibrionales</taxon>
        <taxon>Vibrionaceae</taxon>
        <taxon>Vibrio</taxon>
    </lineage>
</organism>
<comment type="caution">
    <text evidence="2">The sequence shown here is derived from an EMBL/GenBank/DDBJ whole genome shotgun (WGS) entry which is preliminary data.</text>
</comment>
<gene>
    <name evidence="2" type="ORF">C1N32_21430</name>
</gene>
<evidence type="ECO:0000313" key="2">
    <source>
        <dbReference type="EMBL" id="PNI00409.1"/>
    </source>
</evidence>
<keyword evidence="1" id="KW-0472">Membrane</keyword>
<dbReference type="AlphaFoldDB" id="A0A2J8HQ46"/>
<keyword evidence="1" id="KW-1133">Transmembrane helix</keyword>
<sequence length="105" mass="12246">MNRFEDLPIFENVDKRTRYRAIQLAITRSNVYRKPIVILKLVITFLLTLVAFLVMLGSFSGAVVIGSVVLIGINRIVLYRDFERCVKPLLNECLYEVRRFPNVRK</sequence>
<dbReference type="Proteomes" id="UP000236449">
    <property type="component" value="Unassembled WGS sequence"/>
</dbReference>
<protein>
    <submittedName>
        <fullName evidence="2">Uncharacterized protein</fullName>
    </submittedName>
</protein>
<evidence type="ECO:0000313" key="3">
    <source>
        <dbReference type="Proteomes" id="UP000236449"/>
    </source>
</evidence>
<accession>A0A2J8HQ46</accession>